<organism evidence="8">
    <name type="scientific">Nephila pilipes</name>
    <name type="common">Giant wood spider</name>
    <name type="synonym">Nephila maculata</name>
    <dbReference type="NCBI Taxonomy" id="299642"/>
    <lineage>
        <taxon>Eukaryota</taxon>
        <taxon>Metazoa</taxon>
        <taxon>Ecdysozoa</taxon>
        <taxon>Arthropoda</taxon>
        <taxon>Chelicerata</taxon>
        <taxon>Arachnida</taxon>
        <taxon>Araneae</taxon>
        <taxon>Araneomorphae</taxon>
        <taxon>Entelegynae</taxon>
        <taxon>Araneoidea</taxon>
        <taxon>Nephilidae</taxon>
        <taxon>Nephila</taxon>
    </lineage>
</organism>
<feature type="transmembrane region" description="Helical" evidence="7">
    <location>
        <begin position="190"/>
        <end position="214"/>
    </location>
</feature>
<dbReference type="PIRSF" id="PIRSF002419">
    <property type="entry name" value="Tetraspanin"/>
    <property type="match status" value="1"/>
</dbReference>
<feature type="transmembrane region" description="Helical" evidence="7">
    <location>
        <begin position="12"/>
        <end position="33"/>
    </location>
</feature>
<dbReference type="GO" id="GO:0005886">
    <property type="term" value="C:plasma membrane"/>
    <property type="evidence" value="ECO:0007669"/>
    <property type="project" value="TreeGrafter"/>
</dbReference>
<dbReference type="InterPro" id="IPR018499">
    <property type="entry name" value="Tetraspanin/Peripherin"/>
</dbReference>
<evidence type="ECO:0000256" key="1">
    <source>
        <dbReference type="ARBA" id="ARBA00004141"/>
    </source>
</evidence>
<evidence type="ECO:0000313" key="8">
    <source>
        <dbReference type="EMBL" id="AII97740.1"/>
    </source>
</evidence>
<proteinExistence type="evidence at transcript level"/>
<evidence type="ECO:0000256" key="6">
    <source>
        <dbReference type="PIRSR" id="PIRSR002419-1"/>
    </source>
</evidence>
<protein>
    <recommendedName>
        <fullName evidence="7">Tetraspanin</fullName>
    </recommendedName>
</protein>
<evidence type="ECO:0000256" key="2">
    <source>
        <dbReference type="ARBA" id="ARBA00006840"/>
    </source>
</evidence>
<reference evidence="8" key="1">
    <citation type="submission" date="2013-07" db="EMBL/GenBank/DDBJ databases">
        <title>Nephila pilipes venom gland.</title>
        <authorList>
            <person name="Huo L.J."/>
        </authorList>
    </citation>
    <scope>NUCLEOTIDE SEQUENCE</scope>
    <source>
        <tissue evidence="8">Venom gland</tissue>
    </source>
</reference>
<feature type="transmembrane region" description="Helical" evidence="7">
    <location>
        <begin position="85"/>
        <end position="104"/>
    </location>
</feature>
<dbReference type="AlphaFoldDB" id="A0A076KUR5"/>
<evidence type="ECO:0000256" key="5">
    <source>
        <dbReference type="ARBA" id="ARBA00023136"/>
    </source>
</evidence>
<dbReference type="CDD" id="cd03127">
    <property type="entry name" value="tetraspanin_LEL"/>
    <property type="match status" value="1"/>
</dbReference>
<dbReference type="PROSITE" id="PS00421">
    <property type="entry name" value="TM4_1"/>
    <property type="match status" value="1"/>
</dbReference>
<sequence>MVSGSMSCVKYLMFIMNFVFVVCGIVLIVIGALVQTQDVTRFLDTKYVTAPTILIVIGCAIFVLAFLGCCGAVRENSCMVTTFGILLFIVFVVEIAGAATAYMYRGQFEGLLKDNMNNSIAQNKSDAHVIWDEMQSKWECCGVDGAKDYPENNLDVPKSCCNAQIDTCSVADAYQKGCYKLMLDKIKNKIAIVGGVSIGIGIVELIGVVFAWCLSSAIKKEYEGV</sequence>
<evidence type="ECO:0000256" key="4">
    <source>
        <dbReference type="ARBA" id="ARBA00022989"/>
    </source>
</evidence>
<dbReference type="Pfam" id="PF00335">
    <property type="entry name" value="Tetraspanin"/>
    <property type="match status" value="1"/>
</dbReference>
<evidence type="ECO:0000256" key="7">
    <source>
        <dbReference type="RuleBase" id="RU361218"/>
    </source>
</evidence>
<dbReference type="PANTHER" id="PTHR19282">
    <property type="entry name" value="TETRASPANIN"/>
    <property type="match status" value="1"/>
</dbReference>
<dbReference type="InterPro" id="IPR018503">
    <property type="entry name" value="Tetraspanin_CS"/>
</dbReference>
<dbReference type="PRINTS" id="PR00259">
    <property type="entry name" value="TMFOUR"/>
</dbReference>
<comment type="similarity">
    <text evidence="2 7">Belongs to the tetraspanin (TM4SF) family.</text>
</comment>
<keyword evidence="5 7" id="KW-0472">Membrane</keyword>
<accession>A0A076KUR5</accession>
<keyword evidence="4 7" id="KW-1133">Transmembrane helix</keyword>
<dbReference type="InterPro" id="IPR008952">
    <property type="entry name" value="Tetraspanin_EC2_sf"/>
</dbReference>
<feature type="transmembrane region" description="Helical" evidence="7">
    <location>
        <begin position="53"/>
        <end position="73"/>
    </location>
</feature>
<feature type="disulfide bond" evidence="6">
    <location>
        <begin position="140"/>
        <end position="178"/>
    </location>
</feature>
<comment type="subcellular location">
    <subcellularLocation>
        <location evidence="1 7">Membrane</location>
        <topology evidence="1 7">Multi-pass membrane protein</topology>
    </subcellularLocation>
</comment>
<dbReference type="SUPFAM" id="SSF48652">
    <property type="entry name" value="Tetraspanin"/>
    <property type="match status" value="1"/>
</dbReference>
<name>A0A076KUR5_NEPPI</name>
<dbReference type="Gene3D" id="1.10.1450.10">
    <property type="entry name" value="Tetraspanin"/>
    <property type="match status" value="1"/>
</dbReference>
<dbReference type="InterPro" id="IPR000301">
    <property type="entry name" value="Tetraspanin_animals"/>
</dbReference>
<feature type="disulfide bond" evidence="6">
    <location>
        <begin position="141"/>
        <end position="160"/>
    </location>
</feature>
<dbReference type="PANTHER" id="PTHR19282:SF456">
    <property type="entry name" value="CD63 MOLECULE"/>
    <property type="match status" value="1"/>
</dbReference>
<dbReference type="EMBL" id="KF433416">
    <property type="protein sequence ID" value="AII97740.1"/>
    <property type="molecule type" value="mRNA"/>
</dbReference>
<keyword evidence="3 7" id="KW-0812">Transmembrane</keyword>
<keyword evidence="6" id="KW-1015">Disulfide bond</keyword>
<evidence type="ECO:0000256" key="3">
    <source>
        <dbReference type="ARBA" id="ARBA00022692"/>
    </source>
</evidence>